<dbReference type="KEGG" id="cpi:Cpin_4769"/>
<protein>
    <submittedName>
        <fullName evidence="1">Uncharacterized protein</fullName>
    </submittedName>
</protein>
<proteinExistence type="predicted"/>
<dbReference type="EMBL" id="CP001699">
    <property type="protein sequence ID" value="ACU62204.1"/>
    <property type="molecule type" value="Genomic_DNA"/>
</dbReference>
<evidence type="ECO:0000313" key="1">
    <source>
        <dbReference type="EMBL" id="ACU62204.1"/>
    </source>
</evidence>
<dbReference type="OrthoDB" id="880927at2"/>
<dbReference type="AlphaFoldDB" id="A0A979G796"/>
<accession>A0A979G796</accession>
<sequence>MAINRNNILLMGLSGSIGDQLTIRQVNGKTVVGRKRGRSTTPPTRKQTAVLERFRIATKLATAAWKDPEKKAVYQEIAKKRKKNAYTLLCKDAHSFPEIRDIFTDHYKGEAGNVIYIQARDVVQLDSVEVMIIAADSTVLETGRAVAGSTEWAYTCKAANSSLPGTRIVIAANDIPGNQTTCDFLLI</sequence>
<organism evidence="1 2">
    <name type="scientific">Chitinophaga pinensis (strain ATCC 43595 / DSM 2588 / LMG 13176 / NBRC 15968 / NCIMB 11800 / UQM 2034)</name>
    <dbReference type="NCBI Taxonomy" id="485918"/>
    <lineage>
        <taxon>Bacteria</taxon>
        <taxon>Pseudomonadati</taxon>
        <taxon>Bacteroidota</taxon>
        <taxon>Chitinophagia</taxon>
        <taxon>Chitinophagales</taxon>
        <taxon>Chitinophagaceae</taxon>
        <taxon>Chitinophaga</taxon>
    </lineage>
</organism>
<reference evidence="2" key="1">
    <citation type="submission" date="2009-08" db="EMBL/GenBank/DDBJ databases">
        <title>The complete genome of Chitinophaga pinensis DSM 2588.</title>
        <authorList>
            <consortium name="US DOE Joint Genome Institute (JGI-PGF)"/>
            <person name="Lucas S."/>
            <person name="Copeland A."/>
            <person name="Lapidus A."/>
            <person name="Glavina del Rio T."/>
            <person name="Dalin E."/>
            <person name="Tice H."/>
            <person name="Bruce D."/>
            <person name="Goodwin L."/>
            <person name="Pitluck S."/>
            <person name="Kyrpides N."/>
            <person name="Mavromatis K."/>
            <person name="Ivanova N."/>
            <person name="Mikhailova N."/>
            <person name="Sims D."/>
            <person name="Meinche L."/>
            <person name="Brettin T."/>
            <person name="Detter J.C."/>
            <person name="Han C."/>
            <person name="Larimer F."/>
            <person name="Land M."/>
            <person name="Hauser L."/>
            <person name="Markowitz V."/>
            <person name="Cheng J.-F."/>
            <person name="Hugenholtz P."/>
            <person name="Woyke T."/>
            <person name="Wu D."/>
            <person name="Spring S."/>
            <person name="Klenk H.-P."/>
            <person name="Eisen J.A."/>
        </authorList>
    </citation>
    <scope>NUCLEOTIDE SEQUENCE [LARGE SCALE GENOMIC DNA]</scope>
    <source>
        <strain evidence="2">ATCC 43595 / DSM 2588 / LMG 13176 / NBRC 15968 / NCIMB 11800 / UQM 2034</strain>
    </source>
</reference>
<gene>
    <name evidence="1" type="ordered locus">Cpin_4769</name>
</gene>
<dbReference type="RefSeq" id="WP_012792372.1">
    <property type="nucleotide sequence ID" value="NC_013132.1"/>
</dbReference>
<evidence type="ECO:0000313" key="2">
    <source>
        <dbReference type="Proteomes" id="UP000002215"/>
    </source>
</evidence>
<dbReference type="Proteomes" id="UP000002215">
    <property type="component" value="Chromosome"/>
</dbReference>
<name>A0A979G796_CHIPD</name>
<reference evidence="1 2" key="2">
    <citation type="journal article" date="2010" name="Stand. Genomic Sci.">
        <title>Complete genome sequence of Chitinophaga pinensis type strain (UQM 2034).</title>
        <authorList>
            <person name="Glavina Del Rio T."/>
            <person name="Abt B."/>
            <person name="Spring S."/>
            <person name="Lapidus A."/>
            <person name="Nolan M."/>
            <person name="Tice H."/>
            <person name="Copeland A."/>
            <person name="Cheng J.F."/>
            <person name="Chen F."/>
            <person name="Bruce D."/>
            <person name="Goodwin L."/>
            <person name="Pitluck S."/>
            <person name="Ivanova N."/>
            <person name="Mavromatis K."/>
            <person name="Mikhailova N."/>
            <person name="Pati A."/>
            <person name="Chen A."/>
            <person name="Palaniappan K."/>
            <person name="Land M."/>
            <person name="Hauser L."/>
            <person name="Chang Y.J."/>
            <person name="Jeffries C.D."/>
            <person name="Chain P."/>
            <person name="Saunders E."/>
            <person name="Detter J.C."/>
            <person name="Brettin T."/>
            <person name="Rohde M."/>
            <person name="Goker M."/>
            <person name="Bristow J."/>
            <person name="Eisen J.A."/>
            <person name="Markowitz V."/>
            <person name="Hugenholtz P."/>
            <person name="Kyrpides N.C."/>
            <person name="Klenk H.P."/>
            <person name="Lucas S."/>
        </authorList>
    </citation>
    <scope>NUCLEOTIDE SEQUENCE [LARGE SCALE GENOMIC DNA]</scope>
    <source>
        <strain evidence="2">ATCC 43595 / DSM 2588 / LMG 13176 / NBRC 15968 / NCIMB 11800 / UQM 2034</strain>
    </source>
</reference>